<name>A0ACC3N4Q3_9PEZI</name>
<accession>A0ACC3N4Q3</accession>
<keyword evidence="2" id="KW-1185">Reference proteome</keyword>
<organism evidence="1 2">
    <name type="scientific">Vermiconidia calcicola</name>
    <dbReference type="NCBI Taxonomy" id="1690605"/>
    <lineage>
        <taxon>Eukaryota</taxon>
        <taxon>Fungi</taxon>
        <taxon>Dikarya</taxon>
        <taxon>Ascomycota</taxon>
        <taxon>Pezizomycotina</taxon>
        <taxon>Dothideomycetes</taxon>
        <taxon>Dothideomycetidae</taxon>
        <taxon>Mycosphaerellales</taxon>
        <taxon>Extremaceae</taxon>
        <taxon>Vermiconidia</taxon>
    </lineage>
</organism>
<proteinExistence type="predicted"/>
<comment type="caution">
    <text evidence="1">The sequence shown here is derived from an EMBL/GenBank/DDBJ whole genome shotgun (WGS) entry which is preliminary data.</text>
</comment>
<sequence length="462" mass="52071">MERMFGFDDRTGTVSHLTKLLPVGTGSLPKIQIQRHGFFDLKKLPPELRNRIFQYAVLEDHDIDISQYRALPRVAHVCKQLRDEVTPVYFGNNNFIVAIQGSKYQHLLHWLEKAAGQFRKTIPRLAIHCETGPFEDIFARPDLKPWHHLSYSLSALGLKAAQLRWPPGFKRKIENVSPALGHYVAERVLFNTYCLKPLLTVHNLWEELSLSTTVVCMVEEAFGSSATQDQKQRIIFYAQHSYDADRKLAEQWYSDYTLVLLEEEAALELERETACEAKAMWKQRNGAIFTNGSIDPSIIKDVAERLDVARDECRLERIAEAKEAHDLAVSTTHQDMVDDGLAVGNPRSFEDEGAESGAEDVEDDPDANGAVGDVASADGSNAENAALVVAPENVVALSPADEKAKERAELKAEYLRQKQAYKLEQDRFRAEQKAAKARIKARIAQRVAALADIDLKRFSMQK</sequence>
<dbReference type="EMBL" id="JAUTXU010000087">
    <property type="protein sequence ID" value="KAK3710070.1"/>
    <property type="molecule type" value="Genomic_DNA"/>
</dbReference>
<protein>
    <submittedName>
        <fullName evidence="1">Uncharacterized protein</fullName>
    </submittedName>
</protein>
<evidence type="ECO:0000313" key="2">
    <source>
        <dbReference type="Proteomes" id="UP001281147"/>
    </source>
</evidence>
<dbReference type="Proteomes" id="UP001281147">
    <property type="component" value="Unassembled WGS sequence"/>
</dbReference>
<reference evidence="1" key="1">
    <citation type="submission" date="2023-07" db="EMBL/GenBank/DDBJ databases">
        <title>Black Yeasts Isolated from many extreme environments.</title>
        <authorList>
            <person name="Coleine C."/>
            <person name="Stajich J.E."/>
            <person name="Selbmann L."/>
        </authorList>
    </citation>
    <scope>NUCLEOTIDE SEQUENCE</scope>
    <source>
        <strain evidence="1">CCFEE 5714</strain>
    </source>
</reference>
<gene>
    <name evidence="1" type="ORF">LTR37_010501</name>
</gene>
<evidence type="ECO:0000313" key="1">
    <source>
        <dbReference type="EMBL" id="KAK3710070.1"/>
    </source>
</evidence>